<keyword evidence="4" id="KW-1185">Reference proteome</keyword>
<dbReference type="PIRSF" id="PIRSF037112">
    <property type="entry name" value="Antirestriction_ArdC"/>
    <property type="match status" value="1"/>
</dbReference>
<dbReference type="InterPro" id="IPR013610">
    <property type="entry name" value="ArdC_N"/>
</dbReference>
<dbReference type="eggNOG" id="COG4227">
    <property type="taxonomic scope" value="Bacteria"/>
</dbReference>
<organism evidence="3 4">
    <name type="scientific">Hyphomonas atlantica</name>
    <dbReference type="NCBI Taxonomy" id="1280948"/>
    <lineage>
        <taxon>Bacteria</taxon>
        <taxon>Pseudomonadati</taxon>
        <taxon>Pseudomonadota</taxon>
        <taxon>Alphaproteobacteria</taxon>
        <taxon>Hyphomonadales</taxon>
        <taxon>Hyphomonadaceae</taxon>
        <taxon>Hyphomonas</taxon>
    </lineage>
</organism>
<proteinExistence type="predicted"/>
<dbReference type="Pfam" id="PF18818">
    <property type="entry name" value="MPTase-PolyVal"/>
    <property type="match status" value="1"/>
</dbReference>
<feature type="domain" description="Polyvalent protein metallopeptidase" evidence="2">
    <location>
        <begin position="163"/>
        <end position="285"/>
    </location>
</feature>
<dbReference type="STRING" id="1280948.HY36_14385"/>
<accession>A0A059E7J5</accession>
<evidence type="ECO:0000259" key="1">
    <source>
        <dbReference type="Pfam" id="PF08401"/>
    </source>
</evidence>
<dbReference type="RefSeq" id="WP_051602529.1">
    <property type="nucleotide sequence ID" value="NZ_AWFH01000005.1"/>
</dbReference>
<evidence type="ECO:0000313" key="4">
    <source>
        <dbReference type="Proteomes" id="UP000024547"/>
    </source>
</evidence>
<protein>
    <recommendedName>
        <fullName evidence="5">Antirestriction protein ArdC</fullName>
    </recommendedName>
</protein>
<feature type="domain" description="N-terminal" evidence="1">
    <location>
        <begin position="12"/>
        <end position="136"/>
    </location>
</feature>
<evidence type="ECO:0000313" key="3">
    <source>
        <dbReference type="EMBL" id="KCZ63676.1"/>
    </source>
</evidence>
<dbReference type="PATRIC" id="fig|1280948.3.peg.1113"/>
<dbReference type="OrthoDB" id="9792687at2"/>
<evidence type="ECO:0000259" key="2">
    <source>
        <dbReference type="Pfam" id="PF18818"/>
    </source>
</evidence>
<sequence>MAQRRRQRNTRKDLYSEVTDNIIAELEQGRAPWVQPWGGVEGATPLGLPENGATGRRYSGINILLLWGAAIEQSRSCQTWLTFKQALSLGGCVRKGERGTTVVYADRFTPKAERERVRETGESPGTVPFLKRYTVFNADQCDGLPEDLTANAPDLPEREIIPRAEALITATGADFRIGGDRAYYVPSRDFIQVPPQPAFFDQINYYRTCFHELGHWTGHPKRLARDLKGAFGTKDYAREELVAELASAFICADQSIAPTVRHTDYIGSWLEVLREDKRAIFRAASLASKAADYILAYAAPDPCSAAAAMEAAPW</sequence>
<dbReference type="AlphaFoldDB" id="A0A059E7J5"/>
<comment type="caution">
    <text evidence="3">The sequence shown here is derived from an EMBL/GenBank/DDBJ whole genome shotgun (WGS) entry which is preliminary data.</text>
</comment>
<reference evidence="3 4" key="1">
    <citation type="journal article" date="2014" name="Antonie Van Leeuwenhoek">
        <title>Hyphomonas beringensis sp. nov. and Hyphomonas chukchiensis sp. nov., isolated from surface seawater of the Bering Sea and Chukchi Sea.</title>
        <authorList>
            <person name="Li C."/>
            <person name="Lai Q."/>
            <person name="Li G."/>
            <person name="Dong C."/>
            <person name="Wang J."/>
            <person name="Liao Y."/>
            <person name="Shao Z."/>
        </authorList>
    </citation>
    <scope>NUCLEOTIDE SEQUENCE [LARGE SCALE GENOMIC DNA]</scope>
    <source>
        <strain evidence="3 4">22II1-22F38</strain>
    </source>
</reference>
<dbReference type="InterPro" id="IPR041459">
    <property type="entry name" value="MPTase-PolyVal"/>
</dbReference>
<dbReference type="InterPro" id="IPR017113">
    <property type="entry name" value="Antirestriction_ArdC"/>
</dbReference>
<name>A0A059E7J5_9PROT</name>
<dbReference type="Proteomes" id="UP000024547">
    <property type="component" value="Unassembled WGS sequence"/>
</dbReference>
<gene>
    <name evidence="3" type="ORF">HY36_14385</name>
</gene>
<evidence type="ECO:0008006" key="5">
    <source>
        <dbReference type="Google" id="ProtNLM"/>
    </source>
</evidence>
<dbReference type="EMBL" id="AWFH01000005">
    <property type="protein sequence ID" value="KCZ63676.1"/>
    <property type="molecule type" value="Genomic_DNA"/>
</dbReference>
<dbReference type="GO" id="GO:0003697">
    <property type="term" value="F:single-stranded DNA binding"/>
    <property type="evidence" value="ECO:0007669"/>
    <property type="project" value="InterPro"/>
</dbReference>
<dbReference type="Pfam" id="PF08401">
    <property type="entry name" value="ArdcN"/>
    <property type="match status" value="1"/>
</dbReference>